<reference evidence="4" key="2">
    <citation type="submission" date="2016-10" db="EMBL/GenBank/DDBJ databases">
        <authorList>
            <person name="Varghese N."/>
            <person name="Submissions S."/>
        </authorList>
    </citation>
    <scope>NUCLEOTIDE SEQUENCE [LARGE SCALE GENOMIC DNA]</scope>
    <source>
        <strain evidence="4">CPCC 202695</strain>
    </source>
</reference>
<gene>
    <name evidence="2" type="ORF">BCL57_000880</name>
    <name evidence="3" type="ORF">SAMN04489721_2813</name>
</gene>
<dbReference type="GO" id="GO:0008703">
    <property type="term" value="F:5-amino-6-(5-phosphoribosylamino)uracil reductase activity"/>
    <property type="evidence" value="ECO:0007669"/>
    <property type="project" value="InterPro"/>
</dbReference>
<dbReference type="InterPro" id="IPR002734">
    <property type="entry name" value="RibDG_C"/>
</dbReference>
<dbReference type="Pfam" id="PF01872">
    <property type="entry name" value="RibD_C"/>
    <property type="match status" value="1"/>
</dbReference>
<evidence type="ECO:0000313" key="3">
    <source>
        <dbReference type="EMBL" id="SDT22536.1"/>
    </source>
</evidence>
<dbReference type="InterPro" id="IPR050765">
    <property type="entry name" value="Riboflavin_Biosynth_HTPR"/>
</dbReference>
<accession>A0A1H1YN39</accession>
<reference evidence="3" key="1">
    <citation type="submission" date="2016-10" db="EMBL/GenBank/DDBJ databases">
        <authorList>
            <person name="de Groot N.N."/>
        </authorList>
    </citation>
    <scope>NUCLEOTIDE SEQUENCE [LARGE SCALE GENOMIC DNA]</scope>
    <source>
        <strain evidence="3">CPCC 202695</strain>
    </source>
</reference>
<dbReference type="EMBL" id="SODL02000001">
    <property type="protein sequence ID" value="MCP2366738.1"/>
    <property type="molecule type" value="Genomic_DNA"/>
</dbReference>
<dbReference type="PANTHER" id="PTHR38011:SF11">
    <property type="entry name" value="2,5-DIAMINO-6-RIBOSYLAMINO-4(3H)-PYRIMIDINONE 5'-PHOSPHATE REDUCTASE"/>
    <property type="match status" value="1"/>
</dbReference>
<evidence type="ECO:0000313" key="5">
    <source>
        <dbReference type="Proteomes" id="UP000893823"/>
    </source>
</evidence>
<dbReference type="InterPro" id="IPR024072">
    <property type="entry name" value="DHFR-like_dom_sf"/>
</dbReference>
<dbReference type="OrthoDB" id="7949219at2"/>
<proteinExistence type="predicted"/>
<keyword evidence="5" id="KW-1185">Reference proteome</keyword>
<organism evidence="3 4">
    <name type="scientific">Agromyces flavus</name>
    <dbReference type="NCBI Taxonomy" id="589382"/>
    <lineage>
        <taxon>Bacteria</taxon>
        <taxon>Bacillati</taxon>
        <taxon>Actinomycetota</taxon>
        <taxon>Actinomycetes</taxon>
        <taxon>Micrococcales</taxon>
        <taxon>Microbacteriaceae</taxon>
        <taxon>Agromyces</taxon>
    </lineage>
</organism>
<sequence length="193" mass="21146">MARVYYGNQMSLDGYVADREGRFDWAMPGEDVHSAINDDVRGVGTFLLGRRMWEVLRAWDVMDIDGEPEVIGDFAAIWRSADKVVFSRTLDEDELADAPRTRLARRFDVDEVRGLAASADRDLSIGGPELAAQALAAGLVDEVALWTYPVVVGGGTPAFAIGADDAPGRLDLELVETRRYDGGVVGLRYRPRG</sequence>
<evidence type="ECO:0000259" key="1">
    <source>
        <dbReference type="Pfam" id="PF01872"/>
    </source>
</evidence>
<protein>
    <submittedName>
        <fullName evidence="3">Dihydrofolate reductase</fullName>
    </submittedName>
</protein>
<dbReference type="AlphaFoldDB" id="A0A1H1YN39"/>
<dbReference type="Proteomes" id="UP000893823">
    <property type="component" value="Unassembled WGS sequence"/>
</dbReference>
<evidence type="ECO:0000313" key="2">
    <source>
        <dbReference type="EMBL" id="MCP2366738.1"/>
    </source>
</evidence>
<dbReference type="Gene3D" id="3.40.430.10">
    <property type="entry name" value="Dihydrofolate Reductase, subunit A"/>
    <property type="match status" value="1"/>
</dbReference>
<dbReference type="EMBL" id="LT629755">
    <property type="protein sequence ID" value="SDT22536.1"/>
    <property type="molecule type" value="Genomic_DNA"/>
</dbReference>
<dbReference type="RefSeq" id="WP_092673686.1">
    <property type="nucleotide sequence ID" value="NZ_BMDN01000001.1"/>
</dbReference>
<evidence type="ECO:0000313" key="4">
    <source>
        <dbReference type="Proteomes" id="UP000199482"/>
    </source>
</evidence>
<dbReference type="PANTHER" id="PTHR38011">
    <property type="entry name" value="DIHYDROFOLATE REDUCTASE FAMILY PROTEIN (AFU_ORTHOLOGUE AFUA_8G06820)"/>
    <property type="match status" value="1"/>
</dbReference>
<dbReference type="GO" id="GO:0009231">
    <property type="term" value="P:riboflavin biosynthetic process"/>
    <property type="evidence" value="ECO:0007669"/>
    <property type="project" value="InterPro"/>
</dbReference>
<dbReference type="SUPFAM" id="SSF53597">
    <property type="entry name" value="Dihydrofolate reductase-like"/>
    <property type="match status" value="1"/>
</dbReference>
<dbReference type="Proteomes" id="UP000199482">
    <property type="component" value="Chromosome I"/>
</dbReference>
<dbReference type="STRING" id="589382.SAMN04489721_2813"/>
<feature type="domain" description="Bacterial bifunctional deaminase-reductase C-terminal" evidence="1">
    <location>
        <begin position="6"/>
        <end position="185"/>
    </location>
</feature>
<reference evidence="2" key="3">
    <citation type="submission" date="2022-06" db="EMBL/GenBank/DDBJ databases">
        <title>Genomic Encyclopedia of Type Strains, Phase III (KMG-III): the genomes of soil and plant-associated and newly described type strains.</title>
        <authorList>
            <person name="Whitman W."/>
        </authorList>
    </citation>
    <scope>NUCLEOTIDE SEQUENCE</scope>
    <source>
        <strain evidence="2">CPCC 202695</strain>
    </source>
</reference>
<name>A0A1H1YN39_9MICO</name>